<dbReference type="AlphaFoldDB" id="A0A7C8VE26"/>
<dbReference type="SUPFAM" id="SSF54695">
    <property type="entry name" value="POZ domain"/>
    <property type="match status" value="1"/>
</dbReference>
<gene>
    <name evidence="1" type="ORF">TWF970_004365</name>
</gene>
<evidence type="ECO:0000313" key="2">
    <source>
        <dbReference type="Proteomes" id="UP000474640"/>
    </source>
</evidence>
<reference evidence="1 2" key="1">
    <citation type="submission" date="2020-01" db="EMBL/GenBank/DDBJ databases">
        <authorList>
            <person name="Palmer J.M."/>
        </authorList>
    </citation>
    <scope>NUCLEOTIDE SEQUENCE [LARGE SCALE GENOMIC DNA]</scope>
    <source>
        <strain evidence="1 2">TWF970</strain>
    </source>
</reference>
<name>A0A7C8VE26_ORBOL</name>
<dbReference type="Proteomes" id="UP000474640">
    <property type="component" value="Unassembled WGS sequence"/>
</dbReference>
<dbReference type="InterPro" id="IPR011333">
    <property type="entry name" value="SKP1/BTB/POZ_sf"/>
</dbReference>
<dbReference type="Gene3D" id="3.30.710.10">
    <property type="entry name" value="Potassium Channel Kv1.1, Chain A"/>
    <property type="match status" value="1"/>
</dbReference>
<organism evidence="1 2">
    <name type="scientific">Orbilia oligospora</name>
    <name type="common">Nematode-trapping fungus</name>
    <name type="synonym">Arthrobotrys oligospora</name>
    <dbReference type="NCBI Taxonomy" id="2813651"/>
    <lineage>
        <taxon>Eukaryota</taxon>
        <taxon>Fungi</taxon>
        <taxon>Dikarya</taxon>
        <taxon>Ascomycota</taxon>
        <taxon>Pezizomycotina</taxon>
        <taxon>Orbiliomycetes</taxon>
        <taxon>Orbiliales</taxon>
        <taxon>Orbiliaceae</taxon>
        <taxon>Orbilia</taxon>
    </lineage>
</organism>
<sequence>MPVLKSTKDKNFFKNLFNDPEFSDIIATVHNQADNTHVQYYMHQMIVCNSSAHFQQLCSSAPADENGCKLLSFNIIPEAFELIGRWAYNNTDFLQRNDIRAIKEALVYADSAGMEDFRQALLQYFLSSKAKLCYCINGLYDNYAGQWQLFEDICELGLPRDRDMLNRFVKCYIPRATPSSAWLQELSIESKNGLMAAILLDETASALRENVGAFTYGNDETETEDEDVYKNFCTSTFFSSRLVDSQLRNAMMHRSSGC</sequence>
<proteinExistence type="predicted"/>
<evidence type="ECO:0000313" key="1">
    <source>
        <dbReference type="EMBL" id="KAF3278821.1"/>
    </source>
</evidence>
<protein>
    <submittedName>
        <fullName evidence="1">Uncharacterized protein</fullName>
    </submittedName>
</protein>
<dbReference type="EMBL" id="JAABOJ010000023">
    <property type="protein sequence ID" value="KAF3278821.1"/>
    <property type="molecule type" value="Genomic_DNA"/>
</dbReference>
<comment type="caution">
    <text evidence="1">The sequence shown here is derived from an EMBL/GenBank/DDBJ whole genome shotgun (WGS) entry which is preliminary data.</text>
</comment>
<accession>A0A7C8VE26</accession>